<evidence type="ECO:0000259" key="4">
    <source>
        <dbReference type="PROSITE" id="PS50006"/>
    </source>
</evidence>
<feature type="compositionally biased region" description="Pro residues" evidence="2">
    <location>
        <begin position="185"/>
        <end position="209"/>
    </location>
</feature>
<feature type="transmembrane region" description="Helical" evidence="3">
    <location>
        <begin position="100"/>
        <end position="123"/>
    </location>
</feature>
<feature type="compositionally biased region" description="Pro residues" evidence="2">
    <location>
        <begin position="139"/>
        <end position="158"/>
    </location>
</feature>
<feature type="compositionally biased region" description="Low complexity" evidence="2">
    <location>
        <begin position="343"/>
        <end position="359"/>
    </location>
</feature>
<feature type="region of interest" description="Disordered" evidence="2">
    <location>
        <begin position="125"/>
        <end position="370"/>
    </location>
</feature>
<feature type="domain" description="FHA" evidence="4">
    <location>
        <begin position="397"/>
        <end position="447"/>
    </location>
</feature>
<feature type="compositionally biased region" description="Low complexity" evidence="2">
    <location>
        <begin position="296"/>
        <end position="305"/>
    </location>
</feature>
<evidence type="ECO:0000256" key="1">
    <source>
        <dbReference type="ARBA" id="ARBA00022553"/>
    </source>
</evidence>
<evidence type="ECO:0000256" key="3">
    <source>
        <dbReference type="SAM" id="Phobius"/>
    </source>
</evidence>
<dbReference type="InterPro" id="IPR008984">
    <property type="entry name" value="SMAD_FHA_dom_sf"/>
</dbReference>
<dbReference type="RefSeq" id="WP_378783211.1">
    <property type="nucleotide sequence ID" value="NZ_JBHTIM010000001.1"/>
</dbReference>
<dbReference type="InterPro" id="IPR000253">
    <property type="entry name" value="FHA_dom"/>
</dbReference>
<sequence length="485" mass="49985">MTPNADASAVALGLTTLLVIVALYVWTAIALAAVFRKSGEQGWKAWVPIYNQAVLFRLGGYTPMLLLLYLAVGPGALAVWIVQILACARVNAAFRFGSGMTVLAALVFPVWATIIGFGSARWVGEESGPRRSGDAPSVNPAPPRPPAPSGGFVPPPPGGSDGAFHGRSTHIAPTDPLYVTSPEVVAPPAPAPGRPTPFAPTAPPAPPAPGTGVVAGGPPLPPRAARAGSPIDPPPGGWAPREIGDEPPSPAPWQPPVIMPEPASEAFSESAEVTGAVPGAPEPRPANRGESSAALPPVTRTPPTVSRRESGEPWAPSRSAVPESEAFAESSGPVSAIAGAPDAGSPRAARSSVSAQSRRPQIPDDPLDHTIVARRRRTDWSIVTPEGDTIAIASDVVLLGRRPAADPAHPSAQLVSIDDGTVSKTHARLHLRDDTWFVTDLGSTNGVVFATVLGTEVEATPGVEIEAGDRFLLGDAEVRLVRSTG</sequence>
<dbReference type="Gene3D" id="2.60.200.20">
    <property type="match status" value="1"/>
</dbReference>
<evidence type="ECO:0000256" key="2">
    <source>
        <dbReference type="SAM" id="MobiDB-lite"/>
    </source>
</evidence>
<feature type="compositionally biased region" description="Low complexity" evidence="2">
    <location>
        <begin position="263"/>
        <end position="272"/>
    </location>
</feature>
<proteinExistence type="predicted"/>
<dbReference type="SUPFAM" id="SSF49879">
    <property type="entry name" value="SMAD/FHA domain"/>
    <property type="match status" value="1"/>
</dbReference>
<keyword evidence="3" id="KW-0472">Membrane</keyword>
<organism evidence="5 6">
    <name type="scientific">Microbacterium koreense</name>
    <dbReference type="NCBI Taxonomy" id="323761"/>
    <lineage>
        <taxon>Bacteria</taxon>
        <taxon>Bacillati</taxon>
        <taxon>Actinomycetota</taxon>
        <taxon>Actinomycetes</taxon>
        <taxon>Micrococcales</taxon>
        <taxon>Microbacteriaceae</taxon>
        <taxon>Microbacterium</taxon>
    </lineage>
</organism>
<dbReference type="PRINTS" id="PR01217">
    <property type="entry name" value="PRICHEXTENSN"/>
</dbReference>
<keyword evidence="6" id="KW-1185">Reference proteome</keyword>
<keyword evidence="3" id="KW-1133">Transmembrane helix</keyword>
<protein>
    <submittedName>
        <fullName evidence="5">DUF5684 domain-containing protein</fullName>
    </submittedName>
</protein>
<comment type="caution">
    <text evidence="5">The sequence shown here is derived from an EMBL/GenBank/DDBJ whole genome shotgun (WGS) entry which is preliminary data.</text>
</comment>
<keyword evidence="1" id="KW-0597">Phosphoprotein</keyword>
<keyword evidence="3" id="KW-0812">Transmembrane</keyword>
<dbReference type="CDD" id="cd00060">
    <property type="entry name" value="FHA"/>
    <property type="match status" value="1"/>
</dbReference>
<feature type="compositionally biased region" description="Pro residues" evidence="2">
    <location>
        <begin position="247"/>
        <end position="259"/>
    </location>
</feature>
<accession>A0ABW2ZM78</accession>
<feature type="transmembrane region" description="Helical" evidence="3">
    <location>
        <begin position="12"/>
        <end position="35"/>
    </location>
</feature>
<dbReference type="Pfam" id="PF18936">
    <property type="entry name" value="DUF5684"/>
    <property type="match status" value="1"/>
</dbReference>
<gene>
    <name evidence="5" type="ORF">ACFQZV_00055</name>
</gene>
<evidence type="ECO:0000313" key="6">
    <source>
        <dbReference type="Proteomes" id="UP001597042"/>
    </source>
</evidence>
<dbReference type="Proteomes" id="UP001597042">
    <property type="component" value="Unassembled WGS sequence"/>
</dbReference>
<dbReference type="PROSITE" id="PS50006">
    <property type="entry name" value="FHA_DOMAIN"/>
    <property type="match status" value="1"/>
</dbReference>
<dbReference type="InterPro" id="IPR043739">
    <property type="entry name" value="DUF5684"/>
</dbReference>
<evidence type="ECO:0000313" key="5">
    <source>
        <dbReference type="EMBL" id="MFD0779688.1"/>
    </source>
</evidence>
<reference evidence="6" key="1">
    <citation type="journal article" date="2019" name="Int. J. Syst. Evol. Microbiol.">
        <title>The Global Catalogue of Microorganisms (GCM) 10K type strain sequencing project: providing services to taxonomists for standard genome sequencing and annotation.</title>
        <authorList>
            <consortium name="The Broad Institute Genomics Platform"/>
            <consortium name="The Broad Institute Genome Sequencing Center for Infectious Disease"/>
            <person name="Wu L."/>
            <person name="Ma J."/>
        </authorList>
    </citation>
    <scope>NUCLEOTIDE SEQUENCE [LARGE SCALE GENOMIC DNA]</scope>
    <source>
        <strain evidence="6">CCUG 50754</strain>
    </source>
</reference>
<feature type="transmembrane region" description="Helical" evidence="3">
    <location>
        <begin position="66"/>
        <end position="88"/>
    </location>
</feature>
<dbReference type="EMBL" id="JBHTIM010000001">
    <property type="protein sequence ID" value="MFD0779688.1"/>
    <property type="molecule type" value="Genomic_DNA"/>
</dbReference>
<dbReference type="Pfam" id="PF00498">
    <property type="entry name" value="FHA"/>
    <property type="match status" value="1"/>
</dbReference>
<name>A0ABW2ZM78_9MICO</name>